<feature type="coiled-coil region" evidence="4">
    <location>
        <begin position="166"/>
        <end position="405"/>
    </location>
</feature>
<evidence type="ECO:0000256" key="3">
    <source>
        <dbReference type="ARBA" id="ARBA00023054"/>
    </source>
</evidence>
<dbReference type="Pfam" id="PF02463">
    <property type="entry name" value="SMC_N"/>
    <property type="match status" value="1"/>
</dbReference>
<keyword evidence="7" id="KW-1185">Reference proteome</keyword>
<evidence type="ECO:0000256" key="4">
    <source>
        <dbReference type="SAM" id="Coils"/>
    </source>
</evidence>
<dbReference type="VEuPathDB" id="MicrosporidiaDB:M153_40150001483"/>
<reference evidence="6 7" key="1">
    <citation type="submission" date="2015-07" db="EMBL/GenBank/DDBJ databases">
        <title>The genome of Pseudoloma neurophilia, a relevant intracellular parasite of the zebrafish.</title>
        <authorList>
            <person name="Ndikumana S."/>
            <person name="Pelin A."/>
            <person name="Sanders J."/>
            <person name="Corradi N."/>
        </authorList>
    </citation>
    <scope>NUCLEOTIDE SEQUENCE [LARGE SCALE GENOMIC DNA]</scope>
    <source>
        <strain evidence="6 7">MK1</strain>
    </source>
</reference>
<dbReference type="GO" id="GO:0016887">
    <property type="term" value="F:ATP hydrolysis activity"/>
    <property type="evidence" value="ECO:0007669"/>
    <property type="project" value="InterPro"/>
</dbReference>
<dbReference type="GO" id="GO:0003697">
    <property type="term" value="F:single-stranded DNA binding"/>
    <property type="evidence" value="ECO:0007669"/>
    <property type="project" value="TreeGrafter"/>
</dbReference>
<dbReference type="GO" id="GO:0005634">
    <property type="term" value="C:nucleus"/>
    <property type="evidence" value="ECO:0007669"/>
    <property type="project" value="TreeGrafter"/>
</dbReference>
<dbReference type="SUPFAM" id="SSF52540">
    <property type="entry name" value="P-loop containing nucleoside triphosphate hydrolases"/>
    <property type="match status" value="1"/>
</dbReference>
<feature type="non-terminal residue" evidence="6">
    <location>
        <position position="494"/>
    </location>
</feature>
<dbReference type="PANTHER" id="PTHR45916:SF1">
    <property type="entry name" value="STRUCTURAL MAINTENANCE OF CHROMOSOMES PROTEIN 5"/>
    <property type="match status" value="1"/>
</dbReference>
<dbReference type="GO" id="GO:0000724">
    <property type="term" value="P:double-strand break repair via homologous recombination"/>
    <property type="evidence" value="ECO:0007669"/>
    <property type="project" value="TreeGrafter"/>
</dbReference>
<proteinExistence type="inferred from homology"/>
<evidence type="ECO:0000313" key="7">
    <source>
        <dbReference type="Proteomes" id="UP000051530"/>
    </source>
</evidence>
<evidence type="ECO:0000313" key="6">
    <source>
        <dbReference type="EMBL" id="KRH92617.1"/>
    </source>
</evidence>
<gene>
    <name evidence="6" type="ORF">M153_40150001483</name>
</gene>
<accession>A0A0R0LT13</accession>
<evidence type="ECO:0000256" key="2">
    <source>
        <dbReference type="ARBA" id="ARBA00018687"/>
    </source>
</evidence>
<dbReference type="OrthoDB" id="10254973at2759"/>
<dbReference type="GO" id="GO:0030915">
    <property type="term" value="C:Smc5-Smc6 complex"/>
    <property type="evidence" value="ECO:0007669"/>
    <property type="project" value="TreeGrafter"/>
</dbReference>
<name>A0A0R0LT13_9MICR</name>
<evidence type="ECO:0000259" key="5">
    <source>
        <dbReference type="Pfam" id="PF02463"/>
    </source>
</evidence>
<dbReference type="Proteomes" id="UP000051530">
    <property type="component" value="Unassembled WGS sequence"/>
</dbReference>
<feature type="domain" description="RecF/RecN/SMC N-terminal" evidence="5">
    <location>
        <begin position="10"/>
        <end position="131"/>
    </location>
</feature>
<protein>
    <recommendedName>
        <fullName evidence="2">Structural maintenance of chromosomes protein 5</fullName>
    </recommendedName>
</protein>
<keyword evidence="3 4" id="KW-0175">Coiled coil</keyword>
<dbReference type="AlphaFoldDB" id="A0A0R0LT13"/>
<dbReference type="Gene3D" id="3.40.50.300">
    <property type="entry name" value="P-loop containing nucleotide triphosphate hydrolases"/>
    <property type="match status" value="1"/>
</dbReference>
<dbReference type="EMBL" id="LGUB01000793">
    <property type="protein sequence ID" value="KRH92617.1"/>
    <property type="molecule type" value="Genomic_DNA"/>
</dbReference>
<comment type="similarity">
    <text evidence="1">Belongs to the SMC family. SMC5 subfamily.</text>
</comment>
<organism evidence="6 7">
    <name type="scientific">Pseudoloma neurophilia</name>
    <dbReference type="NCBI Taxonomy" id="146866"/>
    <lineage>
        <taxon>Eukaryota</taxon>
        <taxon>Fungi</taxon>
        <taxon>Fungi incertae sedis</taxon>
        <taxon>Microsporidia</taxon>
        <taxon>Pseudoloma</taxon>
    </lineage>
</organism>
<comment type="caution">
    <text evidence="6">The sequence shown here is derived from an EMBL/GenBank/DDBJ whole genome shotgun (WGS) entry which is preliminary data.</text>
</comment>
<dbReference type="PANTHER" id="PTHR45916">
    <property type="entry name" value="STRUCTURAL MAINTENANCE OF CHROMOSOMES PROTEIN 5"/>
    <property type="match status" value="1"/>
</dbReference>
<evidence type="ECO:0000256" key="1">
    <source>
        <dbReference type="ARBA" id="ARBA00010171"/>
    </source>
</evidence>
<dbReference type="InterPro" id="IPR027417">
    <property type="entry name" value="P-loop_NTPase"/>
</dbReference>
<sequence>MYEEFKNGSIISLSLKNFQTYSSAYFQFHPKLNFIAGPNGAGKSTLANAIAFIFGGTPRALGKGKDLTDFIKFDTTEATIEILLKIDEKRTVNIKRIISNFKNGTLWFLDNILTKWTKISELYENLKIDISNFCNYLPQEKVSEFSKCSPEELFKIFIEIYSDKKIEKNIEKLKRLEINLEIIKNDKNKIIKEKETVEKAINHMIKDIKKIKEKEELEKRLKLMKEKKNWIIYENEKKEYLKIKEKKEKIKKEIKNIEKENLEIEKEIKKEKENNKGIKKLEEKKEEIKKLNKNFLEKEEKIKNLEIEKEKNKLKIKINEKKREKEKNKIKELKKEKEEKEEKIKKIKIPEKPKKINYEKRDKIEKEINENKKNILKIKEKNKKIKKEIENLKNEKNILKNFELQRLEFLKKYHKETWKAVNWLRNNKEKFKEEIYEPLIMTLFIKEEKYILEIEGTITFQASISFIVKNHEDFIKFTKIMKEEKNWGINVVEQ</sequence>
<dbReference type="InterPro" id="IPR003395">
    <property type="entry name" value="RecF/RecN/SMC_N"/>
</dbReference>